<keyword evidence="1" id="KW-0472">Membrane</keyword>
<protein>
    <recommendedName>
        <fullName evidence="4">Transmembrane protein</fullName>
    </recommendedName>
</protein>
<evidence type="ECO:0008006" key="4">
    <source>
        <dbReference type="Google" id="ProtNLM"/>
    </source>
</evidence>
<accession>A0ABP5FNK5</accession>
<name>A0ABP5FNK5_9MICC</name>
<evidence type="ECO:0000313" key="3">
    <source>
        <dbReference type="Proteomes" id="UP001501461"/>
    </source>
</evidence>
<evidence type="ECO:0000313" key="2">
    <source>
        <dbReference type="EMBL" id="GAA2028371.1"/>
    </source>
</evidence>
<feature type="transmembrane region" description="Helical" evidence="1">
    <location>
        <begin position="56"/>
        <end position="76"/>
    </location>
</feature>
<dbReference type="Proteomes" id="UP001501461">
    <property type="component" value="Unassembled WGS sequence"/>
</dbReference>
<feature type="transmembrane region" description="Helical" evidence="1">
    <location>
        <begin position="135"/>
        <end position="156"/>
    </location>
</feature>
<dbReference type="EMBL" id="BAAAMN010000008">
    <property type="protein sequence ID" value="GAA2028371.1"/>
    <property type="molecule type" value="Genomic_DNA"/>
</dbReference>
<feature type="transmembrane region" description="Helical" evidence="1">
    <location>
        <begin position="96"/>
        <end position="115"/>
    </location>
</feature>
<keyword evidence="1" id="KW-1133">Transmembrane helix</keyword>
<keyword evidence="3" id="KW-1185">Reference proteome</keyword>
<gene>
    <name evidence="2" type="ORF">GCM10009720_05240</name>
</gene>
<dbReference type="RefSeq" id="WP_343956035.1">
    <property type="nucleotide sequence ID" value="NZ_BAAAMN010000008.1"/>
</dbReference>
<comment type="caution">
    <text evidence="2">The sequence shown here is derived from an EMBL/GenBank/DDBJ whole genome shotgun (WGS) entry which is preliminary data.</text>
</comment>
<organism evidence="2 3">
    <name type="scientific">Yaniella flava</name>
    <dbReference type="NCBI Taxonomy" id="287930"/>
    <lineage>
        <taxon>Bacteria</taxon>
        <taxon>Bacillati</taxon>
        <taxon>Actinomycetota</taxon>
        <taxon>Actinomycetes</taxon>
        <taxon>Micrococcales</taxon>
        <taxon>Micrococcaceae</taxon>
        <taxon>Yaniella</taxon>
    </lineage>
</organism>
<keyword evidence="1" id="KW-0812">Transmembrane</keyword>
<evidence type="ECO:0000256" key="1">
    <source>
        <dbReference type="SAM" id="Phobius"/>
    </source>
</evidence>
<reference evidence="3" key="1">
    <citation type="journal article" date="2019" name="Int. J. Syst. Evol. Microbiol.">
        <title>The Global Catalogue of Microorganisms (GCM) 10K type strain sequencing project: providing services to taxonomists for standard genome sequencing and annotation.</title>
        <authorList>
            <consortium name="The Broad Institute Genomics Platform"/>
            <consortium name="The Broad Institute Genome Sequencing Center for Infectious Disease"/>
            <person name="Wu L."/>
            <person name="Ma J."/>
        </authorList>
    </citation>
    <scope>NUCLEOTIDE SEQUENCE [LARGE SCALE GENOMIC DNA]</scope>
    <source>
        <strain evidence="3">JCM 13595</strain>
    </source>
</reference>
<sequence>MITRTAHAPRWARAMMLLIPALWMGLIIGISGIEAPLKFTAPGITIPLGLGIGRRVFFAMNIVEVLLGIALLVALITLRRNHRFQALPYFAKIQRYSAIALAVLVVKTVVIRPLLASHTDAVLGGTSDGGSTTHYFYIAAELILFVVLVMLVLTAVRGLLAPTNSVEPLLTDDGNASSTTPTEH</sequence>
<proteinExistence type="predicted"/>